<dbReference type="KEGG" id="pseg:D3H65_18350"/>
<feature type="transmembrane region" description="Helical" evidence="1">
    <location>
        <begin position="91"/>
        <end position="108"/>
    </location>
</feature>
<proteinExistence type="predicted"/>
<keyword evidence="3" id="KW-1185">Reference proteome</keyword>
<evidence type="ECO:0000256" key="1">
    <source>
        <dbReference type="SAM" id="Phobius"/>
    </source>
</evidence>
<dbReference type="AlphaFoldDB" id="A0A3B7MVY1"/>
<feature type="transmembrane region" description="Helical" evidence="1">
    <location>
        <begin position="184"/>
        <end position="207"/>
    </location>
</feature>
<dbReference type="OrthoDB" id="679821at2"/>
<organism evidence="2 3">
    <name type="scientific">Paraflavitalea soli</name>
    <dbReference type="NCBI Taxonomy" id="2315862"/>
    <lineage>
        <taxon>Bacteria</taxon>
        <taxon>Pseudomonadati</taxon>
        <taxon>Bacteroidota</taxon>
        <taxon>Chitinophagia</taxon>
        <taxon>Chitinophagales</taxon>
        <taxon>Chitinophagaceae</taxon>
        <taxon>Paraflavitalea</taxon>
    </lineage>
</organism>
<evidence type="ECO:0000313" key="3">
    <source>
        <dbReference type="Proteomes" id="UP000263900"/>
    </source>
</evidence>
<keyword evidence="1" id="KW-0812">Transmembrane</keyword>
<evidence type="ECO:0000313" key="2">
    <source>
        <dbReference type="EMBL" id="AXY75825.1"/>
    </source>
</evidence>
<dbReference type="Proteomes" id="UP000263900">
    <property type="component" value="Chromosome"/>
</dbReference>
<dbReference type="EMBL" id="CP032157">
    <property type="protein sequence ID" value="AXY75825.1"/>
    <property type="molecule type" value="Genomic_DNA"/>
</dbReference>
<feature type="transmembrane region" description="Helical" evidence="1">
    <location>
        <begin position="62"/>
        <end position="84"/>
    </location>
</feature>
<feature type="transmembrane region" description="Helical" evidence="1">
    <location>
        <begin position="33"/>
        <end position="50"/>
    </location>
</feature>
<name>A0A3B7MVY1_9BACT</name>
<keyword evidence="1" id="KW-1133">Transmembrane helix</keyword>
<accession>A0A3B7MVY1</accession>
<feature type="transmembrane region" description="Helical" evidence="1">
    <location>
        <begin position="120"/>
        <end position="138"/>
    </location>
</feature>
<feature type="transmembrane region" description="Helical" evidence="1">
    <location>
        <begin position="154"/>
        <end position="178"/>
    </location>
</feature>
<gene>
    <name evidence="2" type="ORF">D3H65_18350</name>
</gene>
<reference evidence="2 3" key="1">
    <citation type="submission" date="2018-09" db="EMBL/GenBank/DDBJ databases">
        <title>Genome sequencing of strain 6GH32-13.</title>
        <authorList>
            <person name="Weon H.-Y."/>
            <person name="Heo J."/>
            <person name="Kwon S.-W."/>
        </authorList>
    </citation>
    <scope>NUCLEOTIDE SEQUENCE [LARGE SCALE GENOMIC DNA]</scope>
    <source>
        <strain evidence="2 3">5GH32-13</strain>
    </source>
</reference>
<keyword evidence="1" id="KW-0472">Membrane</keyword>
<protein>
    <submittedName>
        <fullName evidence="2">Uncharacterized protein</fullName>
    </submittedName>
</protein>
<sequence>MFTKNILKILSGFSAILPIVFFLLFLKRNNEKKLWVIFAYVVLSFLTDITNGSLPKDSQVKFYFFSFFTLIEYTLFSIFLYLNFKSKTIKVLILSAIPLFYILVAYSIVNKDQSKNFDAIPASLESILIIIFCVCFFFEQIRDMEISFIYSSKTFWIIVAILVYMSATFFLFISAVFLSQEERAAYWFINLISNLIKNILLTIAFIIPNYKPRPLDERPFDDELFEKPAL</sequence>
<feature type="transmembrane region" description="Helical" evidence="1">
    <location>
        <begin position="6"/>
        <end position="26"/>
    </location>
</feature>